<dbReference type="PANTHER" id="PTHR14796">
    <property type="entry name" value="NEURENSIN 1-RELATED"/>
    <property type="match status" value="1"/>
</dbReference>
<dbReference type="RefSeq" id="XP_013779465.1">
    <property type="nucleotide sequence ID" value="XM_013924011.2"/>
</dbReference>
<keyword evidence="2" id="KW-0472">Membrane</keyword>
<feature type="compositionally biased region" description="Polar residues" evidence="1">
    <location>
        <begin position="1"/>
        <end position="11"/>
    </location>
</feature>
<keyword evidence="3" id="KW-1185">Reference proteome</keyword>
<evidence type="ECO:0000313" key="3">
    <source>
        <dbReference type="Proteomes" id="UP000694941"/>
    </source>
</evidence>
<feature type="compositionally biased region" description="Basic and acidic residues" evidence="1">
    <location>
        <begin position="61"/>
        <end position="83"/>
    </location>
</feature>
<feature type="transmembrane region" description="Helical" evidence="2">
    <location>
        <begin position="169"/>
        <end position="191"/>
    </location>
</feature>
<evidence type="ECO:0000313" key="4">
    <source>
        <dbReference type="RefSeq" id="XP_013779465.1"/>
    </source>
</evidence>
<dbReference type="GeneID" id="106463896"/>
<dbReference type="PANTHER" id="PTHR14796:SF3">
    <property type="entry name" value="NEURENSIN 1-LIKE-RELATED"/>
    <property type="match status" value="1"/>
</dbReference>
<feature type="compositionally biased region" description="Acidic residues" evidence="1">
    <location>
        <begin position="12"/>
        <end position="21"/>
    </location>
</feature>
<gene>
    <name evidence="4" type="primary">LOC106463896</name>
</gene>
<reference evidence="4" key="1">
    <citation type="submission" date="2025-08" db="UniProtKB">
        <authorList>
            <consortium name="RefSeq"/>
        </authorList>
    </citation>
    <scope>IDENTIFICATION</scope>
    <source>
        <tissue evidence="4">Muscle</tissue>
    </source>
</reference>
<keyword evidence="2" id="KW-1133">Transmembrane helix</keyword>
<keyword evidence="2" id="KW-0812">Transmembrane</keyword>
<proteinExistence type="predicted"/>
<dbReference type="Proteomes" id="UP000694941">
    <property type="component" value="Unplaced"/>
</dbReference>
<organism evidence="3 4">
    <name type="scientific">Limulus polyphemus</name>
    <name type="common">Atlantic horseshoe crab</name>
    <dbReference type="NCBI Taxonomy" id="6850"/>
    <lineage>
        <taxon>Eukaryota</taxon>
        <taxon>Metazoa</taxon>
        <taxon>Ecdysozoa</taxon>
        <taxon>Arthropoda</taxon>
        <taxon>Chelicerata</taxon>
        <taxon>Merostomata</taxon>
        <taxon>Xiphosura</taxon>
        <taxon>Limulidae</taxon>
        <taxon>Limulus</taxon>
    </lineage>
</organism>
<evidence type="ECO:0000256" key="1">
    <source>
        <dbReference type="SAM" id="MobiDB-lite"/>
    </source>
</evidence>
<dbReference type="InterPro" id="IPR024883">
    <property type="entry name" value="Neurensin"/>
</dbReference>
<feature type="region of interest" description="Disordered" evidence="1">
    <location>
        <begin position="1"/>
        <end position="116"/>
    </location>
</feature>
<dbReference type="Pfam" id="PF14927">
    <property type="entry name" value="Neurensin"/>
    <property type="match status" value="1"/>
</dbReference>
<accession>A0ABM1BCX4</accession>
<feature type="transmembrane region" description="Helical" evidence="2">
    <location>
        <begin position="223"/>
        <end position="242"/>
    </location>
</feature>
<evidence type="ECO:0000256" key="2">
    <source>
        <dbReference type="SAM" id="Phobius"/>
    </source>
</evidence>
<protein>
    <submittedName>
        <fullName evidence="4">Neurensin-1-like</fullName>
    </submittedName>
</protein>
<sequence length="305" mass="34710">MNKGGESNLQQEEAENDDEDKDSSKEVKSTPSSGDFKGARPKVRNTEEAEQWQKMLKKVQKSSEKETQEKSVYDPRKPVKESQAEDIYNSKKSGTDQSYTEEREHEPTSDDDVRESSCPEFFGVRSYLHHFYETMTVKNPDLYEDFDEHDNRYLTTPGKRCRMGVYWKATLCIGFLLLICGLILLFVGYYVRQRDVVVGYKADLEIIDRSSLDFNRNLDICKVLGLLVFCLGGAILLAALLLPTLVSNYCDDDDQEAFKVKANFDDPQESPTEKKIPATEALTSVQPKRGEDHMVITEVGLCKVP</sequence>
<name>A0ABM1BCX4_LIMPO</name>